<evidence type="ECO:0000313" key="3">
    <source>
        <dbReference type="Proteomes" id="UP000019276"/>
    </source>
</evidence>
<keyword evidence="1" id="KW-0732">Signal</keyword>
<sequence length="100" mass="11221">MKFRYIAGVIAILCNPIQVFASTEDFKCYVQLHNKTHQIAFVDGSQVSSTAQAAKTLLNQGFYAEDGKSIIKIKKVIECQKMYTSFVDVNANIADERTPR</sequence>
<keyword evidence="3" id="KW-1185">Reference proteome</keyword>
<dbReference type="NCBIfam" id="NF038109">
    <property type="entry name" value="tapY2_fam"/>
    <property type="match status" value="1"/>
</dbReference>
<comment type="caution">
    <text evidence="2">The sequence shown here is derived from an EMBL/GenBank/DDBJ whole genome shotgun (WGS) entry which is preliminary data.</text>
</comment>
<dbReference type="EMBL" id="ARZY01000031">
    <property type="protein sequence ID" value="EWH09012.1"/>
    <property type="molecule type" value="Genomic_DNA"/>
</dbReference>
<dbReference type="Proteomes" id="UP000019276">
    <property type="component" value="Unassembled WGS sequence"/>
</dbReference>
<reference evidence="2 3" key="1">
    <citation type="journal article" date="2014" name="Genome Announc.">
        <title>Draft Genome Sequence of the Agar-Degrading Bacterium Catenovulum sp. Strain DS-2, Isolated from Intestines of Haliotis diversicolor.</title>
        <authorList>
            <person name="Shan D."/>
            <person name="Li X."/>
            <person name="Gu Z."/>
            <person name="Wei G."/>
            <person name="Gao Z."/>
            <person name="Shao Z."/>
        </authorList>
    </citation>
    <scope>NUCLEOTIDE SEQUENCE [LARGE SCALE GENOMIC DNA]</scope>
    <source>
        <strain evidence="2 3">DS-2</strain>
    </source>
</reference>
<proteinExistence type="predicted"/>
<accession>W7QJ92</accession>
<dbReference type="AlphaFoldDB" id="W7QJ92"/>
<protein>
    <submittedName>
        <fullName evidence="2">Uncharacterized protein</fullName>
    </submittedName>
</protein>
<evidence type="ECO:0000256" key="1">
    <source>
        <dbReference type="SAM" id="SignalP"/>
    </source>
</evidence>
<organism evidence="2 3">
    <name type="scientific">Catenovulum agarivorans DS-2</name>
    <dbReference type="NCBI Taxonomy" id="1328313"/>
    <lineage>
        <taxon>Bacteria</taxon>
        <taxon>Pseudomonadati</taxon>
        <taxon>Pseudomonadota</taxon>
        <taxon>Gammaproteobacteria</taxon>
        <taxon>Alteromonadales</taxon>
        <taxon>Alteromonadaceae</taxon>
        <taxon>Catenovulum</taxon>
    </lineage>
</organism>
<dbReference type="InterPro" id="IPR049848">
    <property type="entry name" value="TapY2-like"/>
</dbReference>
<dbReference type="STRING" id="1328313.DS2_14599"/>
<feature type="signal peptide" evidence="1">
    <location>
        <begin position="1"/>
        <end position="21"/>
    </location>
</feature>
<evidence type="ECO:0000313" key="2">
    <source>
        <dbReference type="EMBL" id="EWH09012.1"/>
    </source>
</evidence>
<name>W7QJ92_9ALTE</name>
<gene>
    <name evidence="2" type="ORF">DS2_14599</name>
</gene>
<feature type="chain" id="PRO_5004898146" evidence="1">
    <location>
        <begin position="22"/>
        <end position="100"/>
    </location>
</feature>